<comment type="caution">
    <text evidence="1">The sequence shown here is derived from an EMBL/GenBank/DDBJ whole genome shotgun (WGS) entry which is preliminary data.</text>
</comment>
<dbReference type="InterPro" id="IPR027417">
    <property type="entry name" value="P-loop_NTPase"/>
</dbReference>
<sequence length="154" mass="16776">MLINPDLFLETSTGRVITPARNAWAWHQCFTLLSQALADAGSSSTLHVLVGAQGSGKSTWARSCIREDPNAVFFDAILVKRSERAPILAEAHRQGVQAVAVWFHTPLAICLQRNASRSPDEFANEQGLRNVFAAVEPTIEQEGFASILHVGRPA</sequence>
<protein>
    <recommendedName>
        <fullName evidence="3">Kinase</fullName>
    </recommendedName>
</protein>
<dbReference type="SUPFAM" id="SSF52540">
    <property type="entry name" value="P-loop containing nucleoside triphosphate hydrolases"/>
    <property type="match status" value="1"/>
</dbReference>
<dbReference type="Pfam" id="PF13671">
    <property type="entry name" value="AAA_33"/>
    <property type="match status" value="1"/>
</dbReference>
<name>A0A2S7EQQ0_9XANT</name>
<dbReference type="RefSeq" id="WP_104558962.1">
    <property type="nucleotide sequence ID" value="NZ_CP043476.1"/>
</dbReference>
<dbReference type="Proteomes" id="UP000238261">
    <property type="component" value="Unassembled WGS sequence"/>
</dbReference>
<dbReference type="AlphaFoldDB" id="A0A2S7EQQ0"/>
<evidence type="ECO:0008006" key="3">
    <source>
        <dbReference type="Google" id="ProtNLM"/>
    </source>
</evidence>
<accession>A0A2S7EQQ0</accession>
<dbReference type="EMBL" id="MDEG01000028">
    <property type="protein sequence ID" value="PPU95446.1"/>
    <property type="molecule type" value="Genomic_DNA"/>
</dbReference>
<dbReference type="OrthoDB" id="8913805at2"/>
<organism evidence="1 2">
    <name type="scientific">Xanthomonas hyacinthi</name>
    <dbReference type="NCBI Taxonomy" id="56455"/>
    <lineage>
        <taxon>Bacteria</taxon>
        <taxon>Pseudomonadati</taxon>
        <taxon>Pseudomonadota</taxon>
        <taxon>Gammaproteobacteria</taxon>
        <taxon>Lysobacterales</taxon>
        <taxon>Lysobacteraceae</taxon>
        <taxon>Xanthomonas</taxon>
    </lineage>
</organism>
<evidence type="ECO:0000313" key="2">
    <source>
        <dbReference type="Proteomes" id="UP000238261"/>
    </source>
</evidence>
<dbReference type="Gene3D" id="3.40.50.300">
    <property type="entry name" value="P-loop containing nucleotide triphosphate hydrolases"/>
    <property type="match status" value="1"/>
</dbReference>
<evidence type="ECO:0000313" key="1">
    <source>
        <dbReference type="EMBL" id="PPU95446.1"/>
    </source>
</evidence>
<keyword evidence="2" id="KW-1185">Reference proteome</keyword>
<gene>
    <name evidence="1" type="ORF">XhyaCFBP1156_18800</name>
</gene>
<reference evidence="2" key="1">
    <citation type="submission" date="2016-08" db="EMBL/GenBank/DDBJ databases">
        <authorList>
            <person name="Merda D."/>
            <person name="Briand M."/>
            <person name="Taghouti G."/>
            <person name="Carrere S."/>
            <person name="Gouzy J."/>
            <person name="Portier P."/>
            <person name="Jacques M.-A."/>
            <person name="Fischer-Le Saux M."/>
        </authorList>
    </citation>
    <scope>NUCLEOTIDE SEQUENCE [LARGE SCALE GENOMIC DNA]</scope>
    <source>
        <strain evidence="2">CFBP1156</strain>
    </source>
</reference>
<proteinExistence type="predicted"/>